<keyword evidence="5" id="KW-1185">Reference proteome</keyword>
<dbReference type="InterPro" id="IPR013785">
    <property type="entry name" value="Aldolase_TIM"/>
</dbReference>
<dbReference type="GO" id="GO:0019632">
    <property type="term" value="P:shikimate metabolic process"/>
    <property type="evidence" value="ECO:0007669"/>
    <property type="project" value="TreeGrafter"/>
</dbReference>
<feature type="domain" description="Shikimate dehydrogenase substrate binding N-terminal" evidence="3">
    <location>
        <begin position="243"/>
        <end position="323"/>
    </location>
</feature>
<dbReference type="EMBL" id="CP020569">
    <property type="protein sequence ID" value="ARF53714.1"/>
    <property type="molecule type" value="Genomic_DNA"/>
</dbReference>
<dbReference type="GO" id="GO:0004764">
    <property type="term" value="F:shikimate 3-dehydrogenase (NADP+) activity"/>
    <property type="evidence" value="ECO:0007669"/>
    <property type="project" value="InterPro"/>
</dbReference>
<dbReference type="SUPFAM" id="SSF51735">
    <property type="entry name" value="NAD(P)-binding Rossmann-fold domains"/>
    <property type="match status" value="1"/>
</dbReference>
<keyword evidence="2" id="KW-0028">Amino-acid biosynthesis</keyword>
<dbReference type="PANTHER" id="PTHR21089:SF1">
    <property type="entry name" value="BIFUNCTIONAL 3-DEHYDROQUINATE DEHYDRATASE_SHIKIMATE DEHYDROGENASE, CHLOROPLASTIC"/>
    <property type="match status" value="1"/>
</dbReference>
<dbReference type="Proteomes" id="UP000192726">
    <property type="component" value="Chromosome"/>
</dbReference>
<dbReference type="InterPro" id="IPR036291">
    <property type="entry name" value="NAD(P)-bd_dom_sf"/>
</dbReference>
<dbReference type="InterPro" id="IPR022893">
    <property type="entry name" value="Shikimate_DH_fam"/>
</dbReference>
<dbReference type="InterPro" id="IPR046346">
    <property type="entry name" value="Aminoacid_DH-like_N_sf"/>
</dbReference>
<dbReference type="PANTHER" id="PTHR21089">
    <property type="entry name" value="SHIKIMATE DEHYDROGENASE"/>
    <property type="match status" value="1"/>
</dbReference>
<reference evidence="4 5" key="1">
    <citation type="submission" date="2017-04" db="EMBL/GenBank/DDBJ databases">
        <title>Complete Genome Sequence of Streptomyces gilvosporeus F607, a Capable Producer of Natamycin.</title>
        <authorList>
            <person name="Zong G."/>
            <person name="Zhong C."/>
            <person name="Fu J."/>
            <person name="Qin R."/>
            <person name="Cao G."/>
        </authorList>
    </citation>
    <scope>NUCLEOTIDE SEQUENCE [LARGE SCALE GENOMIC DNA]</scope>
    <source>
        <strain evidence="4 5">F607</strain>
    </source>
</reference>
<evidence type="ECO:0000256" key="2">
    <source>
        <dbReference type="ARBA" id="ARBA00023141"/>
    </source>
</evidence>
<dbReference type="GO" id="GO:0009423">
    <property type="term" value="P:chorismate biosynthetic process"/>
    <property type="evidence" value="ECO:0007669"/>
    <property type="project" value="TreeGrafter"/>
</dbReference>
<dbReference type="Gene3D" id="3.20.20.70">
    <property type="entry name" value="Aldolase class I"/>
    <property type="match status" value="1"/>
</dbReference>
<dbReference type="SUPFAM" id="SSF51569">
    <property type="entry name" value="Aldolase"/>
    <property type="match status" value="1"/>
</dbReference>
<dbReference type="Gene3D" id="3.40.50.720">
    <property type="entry name" value="NAD(P)-binding Rossmann-like Domain"/>
    <property type="match status" value="1"/>
</dbReference>
<dbReference type="InterPro" id="IPR013708">
    <property type="entry name" value="Shikimate_DH-bd_N"/>
</dbReference>
<dbReference type="STRING" id="553510.B1H19_05555"/>
<accession>A0A1V0TLA6</accession>
<proteinExistence type="predicted"/>
<evidence type="ECO:0000256" key="1">
    <source>
        <dbReference type="ARBA" id="ARBA00004871"/>
    </source>
</evidence>
<dbReference type="SUPFAM" id="SSF53223">
    <property type="entry name" value="Aminoacid dehydrogenase-like, N-terminal domain"/>
    <property type="match status" value="1"/>
</dbReference>
<name>A0A1V0TLA6_9ACTN</name>
<dbReference type="KEGG" id="sgv:B1H19_05555"/>
<dbReference type="AlphaFoldDB" id="A0A1V0TLA6"/>
<keyword evidence="2" id="KW-0057">Aromatic amino acid biosynthesis</keyword>
<dbReference type="Pfam" id="PF08501">
    <property type="entry name" value="Shikimate_dh_N"/>
    <property type="match status" value="1"/>
</dbReference>
<organism evidence="4 5">
    <name type="scientific">Streptomyces gilvosporeus</name>
    <dbReference type="NCBI Taxonomy" id="553510"/>
    <lineage>
        <taxon>Bacteria</taxon>
        <taxon>Bacillati</taxon>
        <taxon>Actinomycetota</taxon>
        <taxon>Actinomycetes</taxon>
        <taxon>Kitasatosporales</taxon>
        <taxon>Streptomycetaceae</taxon>
        <taxon>Streptomyces</taxon>
    </lineage>
</organism>
<evidence type="ECO:0000313" key="5">
    <source>
        <dbReference type="Proteomes" id="UP000192726"/>
    </source>
</evidence>
<dbReference type="CDD" id="cd01065">
    <property type="entry name" value="NAD_bind_Shikimate_DH"/>
    <property type="match status" value="1"/>
</dbReference>
<comment type="pathway">
    <text evidence="1">Metabolic intermediate biosynthesis; chorismate biosynthesis; chorismate from D-erythrose 4-phosphate and phosphoenolpyruvate: step 4/7.</text>
</comment>
<evidence type="ECO:0000313" key="4">
    <source>
        <dbReference type="EMBL" id="ARF53714.1"/>
    </source>
</evidence>
<gene>
    <name evidence="4" type="ORF">B1H19_05555</name>
</gene>
<dbReference type="GO" id="GO:0009073">
    <property type="term" value="P:aromatic amino acid family biosynthetic process"/>
    <property type="evidence" value="ECO:0007669"/>
    <property type="project" value="UniProtKB-KW"/>
</dbReference>
<protein>
    <recommendedName>
        <fullName evidence="3">Shikimate dehydrogenase substrate binding N-terminal domain-containing protein</fullName>
    </recommendedName>
</protein>
<evidence type="ECO:0000259" key="3">
    <source>
        <dbReference type="Pfam" id="PF08501"/>
    </source>
</evidence>
<dbReference type="Gene3D" id="3.40.50.10860">
    <property type="entry name" value="Leucine Dehydrogenase, chain A, domain 1"/>
    <property type="match status" value="1"/>
</dbReference>
<sequence length="506" mass="53468">MARMVNANGSATRRRARLVAVVTAPADLSTARLQTLDGLADDLEVRADLVGDPDPRRLRRHFTGSLTYSLRTRGQGGAFEGGPAERRSRLLGAAAQYDIVDLEWPDDLTCPQLSAIPEPRRRISWQGTADGAADLPGPFAAMAAEPAALYLLAPRFADPDSAAAMPLWLSGLGRRDVTAFASGPEGTWTRILAPWLGAPVAFGLAGLPGADGTPGVEQLTADYGLPELPALRGLYGAARGTPVRSLFPRLQNAAFRELGLPALYLPFHIASLPRFLRRAAPLGERAGLPLRGLTVSAPHREDALDLADTTTPLVRSSGAVNVLCLDAGHRYGDDTDSTVILRALARMGIDPAGRTAAVIGCGGAGRSIAVALHRAGARATLVNRDPIRGRKAAELLGLPFVPLADFSARGHSVLVHATPLVERAPFPVADADPDAVVLELAYRGDAPTPLMAAARARGLRTVDGLEVLLLEAQEQLRILTGRQLPVASIRRLLPSTRPDPASEEAP</sequence>